<dbReference type="AlphaFoldDB" id="A0A2W5V7T5"/>
<dbReference type="Pfam" id="PF02021">
    <property type="entry name" value="UPF0102"/>
    <property type="match status" value="1"/>
</dbReference>
<proteinExistence type="inferred from homology"/>
<evidence type="ECO:0000256" key="2">
    <source>
        <dbReference type="HAMAP-Rule" id="MF_00048"/>
    </source>
</evidence>
<dbReference type="InterPro" id="IPR003509">
    <property type="entry name" value="UPF0102_YraN-like"/>
</dbReference>
<dbReference type="GO" id="GO:0003676">
    <property type="term" value="F:nucleic acid binding"/>
    <property type="evidence" value="ECO:0007669"/>
    <property type="project" value="InterPro"/>
</dbReference>
<accession>A0A2W5V7T5</accession>
<dbReference type="EMBL" id="QFQP01000002">
    <property type="protein sequence ID" value="PZR17498.1"/>
    <property type="molecule type" value="Genomic_DNA"/>
</dbReference>
<dbReference type="SUPFAM" id="SSF52980">
    <property type="entry name" value="Restriction endonuclease-like"/>
    <property type="match status" value="1"/>
</dbReference>
<dbReference type="HAMAP" id="MF_00048">
    <property type="entry name" value="UPF0102"/>
    <property type="match status" value="1"/>
</dbReference>
<dbReference type="InterPro" id="IPR011335">
    <property type="entry name" value="Restrct_endonuc-II-like"/>
</dbReference>
<dbReference type="Gene3D" id="3.40.1350.10">
    <property type="match status" value="1"/>
</dbReference>
<gene>
    <name evidence="3" type="ORF">DI536_04070</name>
</gene>
<protein>
    <recommendedName>
        <fullName evidence="2">UPF0102 protein DI536_04070</fullName>
    </recommendedName>
</protein>
<reference evidence="3 4" key="1">
    <citation type="submission" date="2017-08" db="EMBL/GenBank/DDBJ databases">
        <title>Infants hospitalized years apart are colonized by the same room-sourced microbial strains.</title>
        <authorList>
            <person name="Brooks B."/>
            <person name="Olm M.R."/>
            <person name="Firek B.A."/>
            <person name="Baker R."/>
            <person name="Thomas B.C."/>
            <person name="Morowitz M.J."/>
            <person name="Banfield J.F."/>
        </authorList>
    </citation>
    <scope>NUCLEOTIDE SEQUENCE [LARGE SCALE GENOMIC DNA]</scope>
    <source>
        <strain evidence="3">S2_003_000_R2_14</strain>
    </source>
</reference>
<comment type="similarity">
    <text evidence="1 2">Belongs to the UPF0102 family.</text>
</comment>
<evidence type="ECO:0000313" key="3">
    <source>
        <dbReference type="EMBL" id="PZR17498.1"/>
    </source>
</evidence>
<dbReference type="InterPro" id="IPR011856">
    <property type="entry name" value="tRNA_endonuc-like_dom_sf"/>
</dbReference>
<evidence type="ECO:0000256" key="1">
    <source>
        <dbReference type="ARBA" id="ARBA00006738"/>
    </source>
</evidence>
<sequence length="123" mass="13751">MAKTDKRSSGDAAEQLVVEHLERDGWVIRDRNVVYPRGELDVVAEKGELLAFVEVRMRASAVWGDPSATVSLGKQRKVVHAAMEYVQQHRLHRRVMRFDVASVVGRGRDGVVEIIPDAFEAGL</sequence>
<dbReference type="NCBIfam" id="NF009150">
    <property type="entry name" value="PRK12497.1-3"/>
    <property type="match status" value="1"/>
</dbReference>
<dbReference type="PANTHER" id="PTHR34039:SF1">
    <property type="entry name" value="UPF0102 PROTEIN YRAN"/>
    <property type="match status" value="1"/>
</dbReference>
<dbReference type="Proteomes" id="UP000249061">
    <property type="component" value="Unassembled WGS sequence"/>
</dbReference>
<evidence type="ECO:0000313" key="4">
    <source>
        <dbReference type="Proteomes" id="UP000249061"/>
    </source>
</evidence>
<organism evidence="3 4">
    <name type="scientific">Archangium gephyra</name>
    <dbReference type="NCBI Taxonomy" id="48"/>
    <lineage>
        <taxon>Bacteria</taxon>
        <taxon>Pseudomonadati</taxon>
        <taxon>Myxococcota</taxon>
        <taxon>Myxococcia</taxon>
        <taxon>Myxococcales</taxon>
        <taxon>Cystobacterineae</taxon>
        <taxon>Archangiaceae</taxon>
        <taxon>Archangium</taxon>
    </lineage>
</organism>
<name>A0A2W5V7T5_9BACT</name>
<dbReference type="PANTHER" id="PTHR34039">
    <property type="entry name" value="UPF0102 PROTEIN YRAN"/>
    <property type="match status" value="1"/>
</dbReference>
<comment type="caution">
    <text evidence="3">The sequence shown here is derived from an EMBL/GenBank/DDBJ whole genome shotgun (WGS) entry which is preliminary data.</text>
</comment>